<accession>A0A383AXG8</accession>
<evidence type="ECO:0008006" key="2">
    <source>
        <dbReference type="Google" id="ProtNLM"/>
    </source>
</evidence>
<organism evidence="1">
    <name type="scientific">marine metagenome</name>
    <dbReference type="NCBI Taxonomy" id="408172"/>
    <lineage>
        <taxon>unclassified sequences</taxon>
        <taxon>metagenomes</taxon>
        <taxon>ecological metagenomes</taxon>
    </lineage>
</organism>
<name>A0A383AXG8_9ZZZZ</name>
<dbReference type="AlphaFoldDB" id="A0A383AXG8"/>
<feature type="non-terminal residue" evidence="1">
    <location>
        <position position="183"/>
    </location>
</feature>
<protein>
    <recommendedName>
        <fullName evidence="2">Cohesin domain-containing protein</fullName>
    </recommendedName>
</protein>
<reference evidence="1" key="1">
    <citation type="submission" date="2018-05" db="EMBL/GenBank/DDBJ databases">
        <authorList>
            <person name="Lanie J.A."/>
            <person name="Ng W.-L."/>
            <person name="Kazmierczak K.M."/>
            <person name="Andrzejewski T.M."/>
            <person name="Davidsen T.M."/>
            <person name="Wayne K.J."/>
            <person name="Tettelin H."/>
            <person name="Glass J.I."/>
            <person name="Rusch D."/>
            <person name="Podicherti R."/>
            <person name="Tsui H.-C.T."/>
            <person name="Winkler M.E."/>
        </authorList>
    </citation>
    <scope>NUCLEOTIDE SEQUENCE</scope>
</reference>
<evidence type="ECO:0000313" key="1">
    <source>
        <dbReference type="EMBL" id="SVE12547.1"/>
    </source>
</evidence>
<proteinExistence type="predicted"/>
<sequence length="183" mass="20275">MRKLFLAILIAFSATTFAQTPSVSALSFSLDNYGLYNNWHNQSDTFFVVPIRMDSFVSGVDSFAFNITYDAALLTPIMNLTAINDPGFILLMNYLGGAEFAMVDGGVIHTDTFDLLMGNTNKMLSISFKAQNVFTQGIYNNCWGTLMYLAFKRNNVCTGGTYNLNFINGLIGTIYLNPNQTNT</sequence>
<dbReference type="EMBL" id="UINC01195807">
    <property type="protein sequence ID" value="SVE12547.1"/>
    <property type="molecule type" value="Genomic_DNA"/>
</dbReference>
<dbReference type="Gene3D" id="2.60.40.680">
    <property type="match status" value="1"/>
</dbReference>
<gene>
    <name evidence="1" type="ORF">METZ01_LOCUS465401</name>
</gene>